<dbReference type="Proteomes" id="UP001491310">
    <property type="component" value="Unassembled WGS sequence"/>
</dbReference>
<keyword evidence="1" id="KW-1133">Transmembrane helix</keyword>
<gene>
    <name evidence="2" type="ORF">WJX75_005369</name>
</gene>
<protein>
    <submittedName>
        <fullName evidence="2">Uncharacterized protein</fullName>
    </submittedName>
</protein>
<dbReference type="EMBL" id="JALJOT010000005">
    <property type="protein sequence ID" value="KAK9915155.1"/>
    <property type="molecule type" value="Genomic_DNA"/>
</dbReference>
<comment type="caution">
    <text evidence="2">The sequence shown here is derived from an EMBL/GenBank/DDBJ whole genome shotgun (WGS) entry which is preliminary data.</text>
</comment>
<keyword evidence="1" id="KW-0472">Membrane</keyword>
<keyword evidence="1" id="KW-0812">Transmembrane</keyword>
<name>A0ABR2YTK7_9CHLO</name>
<evidence type="ECO:0000256" key="1">
    <source>
        <dbReference type="SAM" id="Phobius"/>
    </source>
</evidence>
<accession>A0ABR2YTK7</accession>
<evidence type="ECO:0000313" key="3">
    <source>
        <dbReference type="Proteomes" id="UP001491310"/>
    </source>
</evidence>
<organism evidence="2 3">
    <name type="scientific">Coccomyxa subellipsoidea</name>
    <dbReference type="NCBI Taxonomy" id="248742"/>
    <lineage>
        <taxon>Eukaryota</taxon>
        <taxon>Viridiplantae</taxon>
        <taxon>Chlorophyta</taxon>
        <taxon>core chlorophytes</taxon>
        <taxon>Trebouxiophyceae</taxon>
        <taxon>Trebouxiophyceae incertae sedis</taxon>
        <taxon>Coccomyxaceae</taxon>
        <taxon>Coccomyxa</taxon>
    </lineage>
</organism>
<proteinExistence type="predicted"/>
<feature type="transmembrane region" description="Helical" evidence="1">
    <location>
        <begin position="64"/>
        <end position="82"/>
    </location>
</feature>
<evidence type="ECO:0000313" key="2">
    <source>
        <dbReference type="EMBL" id="KAK9915155.1"/>
    </source>
</evidence>
<reference evidence="2 3" key="1">
    <citation type="journal article" date="2024" name="Nat. Commun.">
        <title>Phylogenomics reveals the evolutionary origins of lichenization in chlorophyte algae.</title>
        <authorList>
            <person name="Puginier C."/>
            <person name="Libourel C."/>
            <person name="Otte J."/>
            <person name="Skaloud P."/>
            <person name="Haon M."/>
            <person name="Grisel S."/>
            <person name="Petersen M."/>
            <person name="Berrin J.G."/>
            <person name="Delaux P.M."/>
            <person name="Dal Grande F."/>
            <person name="Keller J."/>
        </authorList>
    </citation>
    <scope>NUCLEOTIDE SEQUENCE [LARGE SCALE GENOMIC DNA]</scope>
    <source>
        <strain evidence="2 3">SAG 216-7</strain>
    </source>
</reference>
<sequence>MVKETNPVDSLLQGVQSAWEAVQPYAGPAVAQVQNILQPVLGALEPHLGENVEKVNQQLHGHPPLTVIGITIAVTFLLMRLLGAAKRVTGLLVVGVGLAYFWPYVMQQLKHLK</sequence>
<keyword evidence="3" id="KW-1185">Reference proteome</keyword>
<feature type="transmembrane region" description="Helical" evidence="1">
    <location>
        <begin position="88"/>
        <end position="105"/>
    </location>
</feature>